<dbReference type="PANTHER" id="PTHR14614:SF44">
    <property type="entry name" value="PROTEIN N-LYSINE METHYLTRANSFERASE METTL21D"/>
    <property type="match status" value="1"/>
</dbReference>
<dbReference type="GeneID" id="105267684"/>
<evidence type="ECO:0000313" key="3">
    <source>
        <dbReference type="RefSeq" id="XP_011305005.1"/>
    </source>
</evidence>
<keyword evidence="3" id="KW-0489">Methyltransferase</keyword>
<reference evidence="1" key="1">
    <citation type="submission" date="2015-01" db="EMBL/GenBank/DDBJ databases">
        <title>Transcriptome Assembly of Fopius arisanus.</title>
        <authorList>
            <person name="Geib S."/>
        </authorList>
    </citation>
    <scope>NUCLEOTIDE SEQUENCE</scope>
</reference>
<accession>A0A9R1T8X1</accession>
<dbReference type="RefSeq" id="XP_011305005.1">
    <property type="nucleotide sequence ID" value="XM_011306703.1"/>
</dbReference>
<keyword evidence="2" id="KW-1185">Reference proteome</keyword>
<name>A0A0C9S001_9HYME</name>
<reference evidence="3" key="2">
    <citation type="submission" date="2025-04" db="UniProtKB">
        <authorList>
            <consortium name="RefSeq"/>
        </authorList>
    </citation>
    <scope>IDENTIFICATION</scope>
    <source>
        <strain evidence="3">USDA-PBARC FA_bdor</strain>
        <tissue evidence="3">Whole organism</tissue>
    </source>
</reference>
<dbReference type="CDD" id="cd02440">
    <property type="entry name" value="AdoMet_MTases"/>
    <property type="match status" value="1"/>
</dbReference>
<dbReference type="Pfam" id="PF10294">
    <property type="entry name" value="Methyltransf_16"/>
    <property type="match status" value="1"/>
</dbReference>
<evidence type="ECO:0000313" key="2">
    <source>
        <dbReference type="Proteomes" id="UP000694866"/>
    </source>
</evidence>
<evidence type="ECO:0000313" key="1">
    <source>
        <dbReference type="EMBL" id="JAG83488.1"/>
    </source>
</evidence>
<dbReference type="OrthoDB" id="413520at2759"/>
<dbReference type="InterPro" id="IPR019410">
    <property type="entry name" value="Methyltransf_16"/>
</dbReference>
<dbReference type="PANTHER" id="PTHR14614">
    <property type="entry name" value="HEPATOCELLULAR CARCINOMA-ASSOCIATED ANTIGEN"/>
    <property type="match status" value="1"/>
</dbReference>
<dbReference type="SUPFAM" id="SSF53335">
    <property type="entry name" value="S-adenosyl-L-methionine-dependent methyltransferases"/>
    <property type="match status" value="1"/>
</dbReference>
<dbReference type="EMBL" id="GBYB01013721">
    <property type="protein sequence ID" value="JAG83488.1"/>
    <property type="molecule type" value="Transcribed_RNA"/>
</dbReference>
<organism evidence="1">
    <name type="scientific">Fopius arisanus</name>
    <dbReference type="NCBI Taxonomy" id="64838"/>
    <lineage>
        <taxon>Eukaryota</taxon>
        <taxon>Metazoa</taxon>
        <taxon>Ecdysozoa</taxon>
        <taxon>Arthropoda</taxon>
        <taxon>Hexapoda</taxon>
        <taxon>Insecta</taxon>
        <taxon>Pterygota</taxon>
        <taxon>Neoptera</taxon>
        <taxon>Endopterygota</taxon>
        <taxon>Hymenoptera</taxon>
        <taxon>Apocrita</taxon>
        <taxon>Ichneumonoidea</taxon>
        <taxon>Braconidae</taxon>
        <taxon>Opiinae</taxon>
        <taxon>Fopius</taxon>
    </lineage>
</organism>
<dbReference type="AlphaFoldDB" id="A0A0C9S001"/>
<accession>A0A0C9S001</accession>
<dbReference type="Proteomes" id="UP000694866">
    <property type="component" value="Unplaced"/>
</dbReference>
<dbReference type="GO" id="GO:0032991">
    <property type="term" value="C:protein-containing complex"/>
    <property type="evidence" value="ECO:0007669"/>
    <property type="project" value="TreeGrafter"/>
</dbReference>
<keyword evidence="3" id="KW-0808">Transferase</keyword>
<dbReference type="GO" id="GO:0032259">
    <property type="term" value="P:methylation"/>
    <property type="evidence" value="ECO:0007669"/>
    <property type="project" value="UniProtKB-KW"/>
</dbReference>
<sequence length="220" mass="25049">MESGIFTRIFEVETREKSLTLYQQQVGDVSCVVWDAALVLAKYLDHLCQVEGFGDKWLEEKKVLELGAGTGCVGMTAACLGAHVVMTDLESTMPILRKNISMNEEQWRDSGTARAEVLDWESNLDLDFSPDIVLLADCVYYQKSIHPLLNTLEHLCRSSPTTLAILCQEERDTPGQIPVWKEFLVNLMSKFHLEYIPLEKQHPRYSCEDIHLIHLKPLDP</sequence>
<dbReference type="InterPro" id="IPR029063">
    <property type="entry name" value="SAM-dependent_MTases_sf"/>
</dbReference>
<dbReference type="GO" id="GO:0008168">
    <property type="term" value="F:methyltransferase activity"/>
    <property type="evidence" value="ECO:0007669"/>
    <property type="project" value="UniProtKB-KW"/>
</dbReference>
<gene>
    <name evidence="1" type="primary">Mettl21d</name>
    <name evidence="3" type="synonym">LOC105267684</name>
    <name evidence="1" type="ORF">g.14106</name>
</gene>
<protein>
    <submittedName>
        <fullName evidence="1">Mettl21d protein</fullName>
    </submittedName>
    <submittedName>
        <fullName evidence="3">Protein-lysine methyltransferase METTL21D isoform X1</fullName>
    </submittedName>
</protein>
<dbReference type="KEGG" id="fas:105267684"/>
<proteinExistence type="predicted"/>
<dbReference type="GO" id="GO:0005829">
    <property type="term" value="C:cytosol"/>
    <property type="evidence" value="ECO:0007669"/>
    <property type="project" value="TreeGrafter"/>
</dbReference>
<dbReference type="Gene3D" id="3.40.50.150">
    <property type="entry name" value="Vaccinia Virus protein VP39"/>
    <property type="match status" value="1"/>
</dbReference>